<dbReference type="Pfam" id="PF03935">
    <property type="entry name" value="SKN1_KRE6_Sbg1"/>
    <property type="match status" value="1"/>
</dbReference>
<feature type="domain" description="GH16" evidence="11">
    <location>
        <begin position="193"/>
        <end position="573"/>
    </location>
</feature>
<dbReference type="InterPro" id="IPR013320">
    <property type="entry name" value="ConA-like_dom_sf"/>
</dbReference>
<keyword evidence="8" id="KW-0961">Cell wall biogenesis/degradation</keyword>
<evidence type="ECO:0000256" key="1">
    <source>
        <dbReference type="ARBA" id="ARBA00004606"/>
    </source>
</evidence>
<dbReference type="GO" id="GO:0031505">
    <property type="term" value="P:fungal-type cell wall organization"/>
    <property type="evidence" value="ECO:0007669"/>
    <property type="project" value="TreeGrafter"/>
</dbReference>
<comment type="caution">
    <text evidence="12">The sequence shown here is derived from an EMBL/GenBank/DDBJ whole genome shotgun (WGS) entry which is preliminary data.</text>
</comment>
<evidence type="ECO:0000256" key="5">
    <source>
        <dbReference type="ARBA" id="ARBA00022989"/>
    </source>
</evidence>
<sequence>MSLPPHPSSSRRSRLDAYQSLDSRSPTTTPTLSPPLQPFAKRVDSFTSSSSLLSLDSPYLGANRPLSFGEQKLTSSKFTLPHNHMLYLTPDFKEDDDELHMPEPKGQRLGIERDGDFASWRGFVNLGALTLVIVAWIALFAGYPIIYHFTSHRWTNLGAFNLGGTNGTGQVPIMPFHFAVIDPDTPPSAYSKPSWNDPSTSMELVFSDEFNVDGRTFYPGDDPYWEAVDLHYWETNNLEWYDPAAITTQAGNLVITLEAKETHGLDYQGGMMSTWNKFCFTGGYVEANVSLPGLNNVAGLWPAIWTMGNLGRAGYGASLEGMWPYSYDACDVGTVANQSVNGVPVAATINGDAGNGGVLSYLPGQKLSRCTCQNANDDPSKGLLVHPGPKHGDGTFVGRSAPEIDMFEAQVGGGDVPTGEVSQSAQWAPFNAGYIWQNTSTNEVIANPSISVQNTYIGGITQQATSVVTNTDQNCYEGVLGCYSIYGFEYVPGFDNAYITWVSNNQISWTLNGAGLAADAAVEISARPVSQEPMYIIMNLGMSHNFGPVDLPEIPFPVHLKVDYIRVYQRADQKNVGCNPEGFPTIDYINQYAEAYNNPNLTTWVGDYQQTFPGNSFLGQC</sequence>
<dbReference type="SUPFAM" id="SSF49899">
    <property type="entry name" value="Concanavalin A-like lectins/glucanases"/>
    <property type="match status" value="1"/>
</dbReference>
<dbReference type="EMBL" id="RWJN01000272">
    <property type="protein sequence ID" value="TCD63829.1"/>
    <property type="molecule type" value="Genomic_DNA"/>
</dbReference>
<keyword evidence="6 10" id="KW-0472">Membrane</keyword>
<gene>
    <name evidence="12" type="ORF">EIP91_004896</name>
</gene>
<evidence type="ECO:0000256" key="10">
    <source>
        <dbReference type="SAM" id="Phobius"/>
    </source>
</evidence>
<dbReference type="InterPro" id="IPR005629">
    <property type="entry name" value="Skn1/Kre6/Sbg1"/>
</dbReference>
<dbReference type="PANTHER" id="PTHR31361:SF1">
    <property type="entry name" value="BETA-GLUCAN SYNTHESIS-ASSOCIATED PROTEIN KRE6-RELATED"/>
    <property type="match status" value="1"/>
</dbReference>
<dbReference type="FunFam" id="2.60.120.200:FF:000135">
    <property type="entry name" value="Related to KRE6-glucan synthase subunit"/>
    <property type="match status" value="1"/>
</dbReference>
<evidence type="ECO:0000256" key="8">
    <source>
        <dbReference type="ARBA" id="ARBA00023316"/>
    </source>
</evidence>
<dbReference type="InterPro" id="IPR000757">
    <property type="entry name" value="Beta-glucanase-like"/>
</dbReference>
<evidence type="ECO:0000313" key="13">
    <source>
        <dbReference type="Proteomes" id="UP000292702"/>
    </source>
</evidence>
<dbReference type="GO" id="GO:0005789">
    <property type="term" value="C:endoplasmic reticulum membrane"/>
    <property type="evidence" value="ECO:0007669"/>
    <property type="project" value="TreeGrafter"/>
</dbReference>
<protein>
    <recommendedName>
        <fullName evidence="11">GH16 domain-containing protein</fullName>
    </recommendedName>
</protein>
<evidence type="ECO:0000313" key="12">
    <source>
        <dbReference type="EMBL" id="TCD63829.1"/>
    </source>
</evidence>
<comment type="similarity">
    <text evidence="2">Belongs to the SKN1/KRE6 family.</text>
</comment>
<dbReference type="Proteomes" id="UP000292702">
    <property type="component" value="Unassembled WGS sequence"/>
</dbReference>
<keyword evidence="13" id="KW-1185">Reference proteome</keyword>
<feature type="region of interest" description="Disordered" evidence="9">
    <location>
        <begin position="1"/>
        <end position="39"/>
    </location>
</feature>
<reference evidence="12 13" key="1">
    <citation type="submission" date="2018-11" db="EMBL/GenBank/DDBJ databases">
        <title>Genome assembly of Steccherinum ochraceum LE-BIN_3174, the white-rot fungus of the Steccherinaceae family (The Residual Polyporoid clade, Polyporales, Basidiomycota).</title>
        <authorList>
            <person name="Fedorova T.V."/>
            <person name="Glazunova O.A."/>
            <person name="Landesman E.O."/>
            <person name="Moiseenko K.V."/>
            <person name="Psurtseva N.V."/>
            <person name="Savinova O.S."/>
            <person name="Shakhova N.V."/>
            <person name="Tyazhelova T.V."/>
            <person name="Vasina D.V."/>
        </authorList>
    </citation>
    <scope>NUCLEOTIDE SEQUENCE [LARGE SCALE GENOMIC DNA]</scope>
    <source>
        <strain evidence="12 13">LE-BIN_3174</strain>
    </source>
</reference>
<dbReference type="AlphaFoldDB" id="A0A4R0RGB6"/>
<dbReference type="GO" id="GO:0005886">
    <property type="term" value="C:plasma membrane"/>
    <property type="evidence" value="ECO:0007669"/>
    <property type="project" value="TreeGrafter"/>
</dbReference>
<dbReference type="FunFam" id="2.60.120.200:FF:000259">
    <property type="entry name" value="Chromosome 9, whole genome shotgun sequence"/>
    <property type="match status" value="1"/>
</dbReference>
<feature type="transmembrane region" description="Helical" evidence="10">
    <location>
        <begin position="123"/>
        <end position="146"/>
    </location>
</feature>
<evidence type="ECO:0000256" key="7">
    <source>
        <dbReference type="ARBA" id="ARBA00023180"/>
    </source>
</evidence>
<feature type="compositionally biased region" description="Low complexity" evidence="9">
    <location>
        <begin position="20"/>
        <end position="31"/>
    </location>
</feature>
<evidence type="ECO:0000259" key="11">
    <source>
        <dbReference type="PROSITE" id="PS51762"/>
    </source>
</evidence>
<proteinExistence type="inferred from homology"/>
<dbReference type="PANTHER" id="PTHR31361">
    <property type="entry name" value="BETA-GLUCAN SYNTHESIS-ASSOCIATED PROTEIN KRE6-RELATED"/>
    <property type="match status" value="1"/>
</dbReference>
<dbReference type="GO" id="GO:0015926">
    <property type="term" value="F:glucosidase activity"/>
    <property type="evidence" value="ECO:0007669"/>
    <property type="project" value="TreeGrafter"/>
</dbReference>
<comment type="subcellular location">
    <subcellularLocation>
        <location evidence="1">Membrane</location>
        <topology evidence="1">Single-pass type II membrane protein</topology>
    </subcellularLocation>
</comment>
<keyword evidence="4" id="KW-0735">Signal-anchor</keyword>
<dbReference type="PROSITE" id="PS51762">
    <property type="entry name" value="GH16_2"/>
    <property type="match status" value="1"/>
</dbReference>
<name>A0A4R0RGB6_9APHY</name>
<dbReference type="GO" id="GO:0006078">
    <property type="term" value="P:(1-&gt;6)-beta-D-glucan biosynthetic process"/>
    <property type="evidence" value="ECO:0007669"/>
    <property type="project" value="TreeGrafter"/>
</dbReference>
<evidence type="ECO:0000256" key="6">
    <source>
        <dbReference type="ARBA" id="ARBA00023136"/>
    </source>
</evidence>
<dbReference type="OrthoDB" id="412647at2759"/>
<keyword evidence="5 10" id="KW-1133">Transmembrane helix</keyword>
<organism evidence="12 13">
    <name type="scientific">Steccherinum ochraceum</name>
    <dbReference type="NCBI Taxonomy" id="92696"/>
    <lineage>
        <taxon>Eukaryota</taxon>
        <taxon>Fungi</taxon>
        <taxon>Dikarya</taxon>
        <taxon>Basidiomycota</taxon>
        <taxon>Agaricomycotina</taxon>
        <taxon>Agaricomycetes</taxon>
        <taxon>Polyporales</taxon>
        <taxon>Steccherinaceae</taxon>
        <taxon>Steccherinum</taxon>
    </lineage>
</organism>
<dbReference type="STRING" id="92696.A0A4R0RGB6"/>
<evidence type="ECO:0000256" key="2">
    <source>
        <dbReference type="ARBA" id="ARBA00010962"/>
    </source>
</evidence>
<keyword evidence="7" id="KW-0325">Glycoprotein</keyword>
<keyword evidence="3 10" id="KW-0812">Transmembrane</keyword>
<dbReference type="Gene3D" id="2.60.120.200">
    <property type="match status" value="2"/>
</dbReference>
<evidence type="ECO:0000256" key="9">
    <source>
        <dbReference type="SAM" id="MobiDB-lite"/>
    </source>
</evidence>
<evidence type="ECO:0000256" key="3">
    <source>
        <dbReference type="ARBA" id="ARBA00022692"/>
    </source>
</evidence>
<accession>A0A4R0RGB6</accession>
<evidence type="ECO:0000256" key="4">
    <source>
        <dbReference type="ARBA" id="ARBA00022968"/>
    </source>
</evidence>